<dbReference type="Pfam" id="PF20147">
    <property type="entry name" value="Crinkler"/>
    <property type="match status" value="1"/>
</dbReference>
<evidence type="ECO:0000256" key="2">
    <source>
        <dbReference type="ARBA" id="ARBA00004613"/>
    </source>
</evidence>
<evidence type="ECO:0000313" key="9">
    <source>
        <dbReference type="EMBL" id="KAG2954173.1"/>
    </source>
</evidence>
<gene>
    <name evidence="12" type="ORF">PC110_g485</name>
    <name evidence="7" type="ORF">PC113_g1555</name>
    <name evidence="8" type="ORF">PC115_g2025</name>
    <name evidence="9" type="ORF">PC117_g1460</name>
    <name evidence="10" type="ORF">PC118_g411</name>
    <name evidence="11" type="ORF">PC129_g816</name>
</gene>
<sequence>MVLITLKCFFIGNGVAVSLTIDNGQSVAHLMDDMRVKRVNFSKDVDGSKLQLFLAKKEGAWLTRAGAEAVTVDELGHPRGFEKMVPSLLLQGDKYFGEKFQLSGGQVHVLAVVPEVPASKRRRFDAITSPRSEELVALAAFGQQLNRETALPVGELLVLPKTVFGTSFWNGLYIRQEYWDLYNMIEQKLADGTGRIRRILVIGSPGIGKSVFGVFLLLVFLIERRNVAYHACGDVLT</sequence>
<comment type="subcellular location">
    <subcellularLocation>
        <location evidence="1">Host cell</location>
    </subcellularLocation>
    <subcellularLocation>
        <location evidence="2">Secreted</location>
    </subcellularLocation>
</comment>
<evidence type="ECO:0000313" key="13">
    <source>
        <dbReference type="Proteomes" id="UP000251314"/>
    </source>
</evidence>
<feature type="chain" id="PRO_5039986122" description="Crinkler effector protein N-terminal domain-containing protein" evidence="5">
    <location>
        <begin position="17"/>
        <end position="237"/>
    </location>
</feature>
<keyword evidence="4" id="KW-0472">Membrane</keyword>
<evidence type="ECO:0000256" key="3">
    <source>
        <dbReference type="ARBA" id="ARBA00022525"/>
    </source>
</evidence>
<dbReference type="Proteomes" id="UP000736787">
    <property type="component" value="Unassembled WGS sequence"/>
</dbReference>
<dbReference type="Proteomes" id="UP000760860">
    <property type="component" value="Unassembled WGS sequence"/>
</dbReference>
<evidence type="ECO:0000313" key="12">
    <source>
        <dbReference type="EMBL" id="RAW43343.1"/>
    </source>
</evidence>
<dbReference type="EMBL" id="RCMV01000012">
    <property type="protein sequence ID" value="KAG3228628.1"/>
    <property type="molecule type" value="Genomic_DNA"/>
</dbReference>
<dbReference type="Proteomes" id="UP000735874">
    <property type="component" value="Unassembled WGS sequence"/>
</dbReference>
<dbReference type="Proteomes" id="UP000251314">
    <property type="component" value="Unassembled WGS sequence"/>
</dbReference>
<dbReference type="GO" id="GO:0005576">
    <property type="term" value="C:extracellular region"/>
    <property type="evidence" value="ECO:0007669"/>
    <property type="project" value="UniProtKB-SubCell"/>
</dbReference>
<dbReference type="GO" id="GO:0043657">
    <property type="term" value="C:host cell"/>
    <property type="evidence" value="ECO:0007669"/>
    <property type="project" value="UniProtKB-SubCell"/>
</dbReference>
<keyword evidence="4" id="KW-1133">Transmembrane helix</keyword>
<dbReference type="OrthoDB" id="103484at2759"/>
<evidence type="ECO:0000256" key="5">
    <source>
        <dbReference type="SAM" id="SignalP"/>
    </source>
</evidence>
<keyword evidence="3" id="KW-0964">Secreted</keyword>
<accession>A0A329T1B7</accession>
<reference evidence="7" key="2">
    <citation type="submission" date="2018-10" db="EMBL/GenBank/DDBJ databases">
        <title>Effector identification in a new, highly contiguous assembly of the strawberry crown rot pathogen Phytophthora cactorum.</title>
        <authorList>
            <person name="Armitage A.D."/>
            <person name="Nellist C.F."/>
            <person name="Bates H."/>
            <person name="Vickerstaff R.J."/>
            <person name="Harrison R.J."/>
        </authorList>
    </citation>
    <scope>NUCLEOTIDE SEQUENCE</scope>
    <source>
        <strain evidence="7">15-7</strain>
        <strain evidence="8">4032</strain>
        <strain evidence="9">4040</strain>
        <strain evidence="10">P415</strain>
        <strain evidence="11">P421</strain>
    </source>
</reference>
<dbReference type="EMBL" id="RCML01000004">
    <property type="protein sequence ID" value="KAG3000182.1"/>
    <property type="molecule type" value="Genomic_DNA"/>
</dbReference>
<keyword evidence="5" id="KW-0732">Signal</keyword>
<dbReference type="EMBL" id="MJFZ01000005">
    <property type="protein sequence ID" value="RAW43343.1"/>
    <property type="molecule type" value="Genomic_DNA"/>
</dbReference>
<protein>
    <recommendedName>
        <fullName evidence="6">Crinkler effector protein N-terminal domain-containing protein</fullName>
    </recommendedName>
</protein>
<evidence type="ECO:0000313" key="7">
    <source>
        <dbReference type="EMBL" id="KAG2867882.1"/>
    </source>
</evidence>
<dbReference type="AlphaFoldDB" id="A0A329T1B7"/>
<evidence type="ECO:0000259" key="6">
    <source>
        <dbReference type="Pfam" id="PF20147"/>
    </source>
</evidence>
<feature type="domain" description="Crinkler effector protein N-terminal" evidence="6">
    <location>
        <begin position="4"/>
        <end position="111"/>
    </location>
</feature>
<evidence type="ECO:0000256" key="4">
    <source>
        <dbReference type="SAM" id="Phobius"/>
    </source>
</evidence>
<dbReference type="EMBL" id="RCMK01000017">
    <property type="protein sequence ID" value="KAG2954173.1"/>
    <property type="molecule type" value="Genomic_DNA"/>
</dbReference>
<evidence type="ECO:0000313" key="11">
    <source>
        <dbReference type="EMBL" id="KAG3228628.1"/>
    </source>
</evidence>
<feature type="signal peptide" evidence="5">
    <location>
        <begin position="1"/>
        <end position="16"/>
    </location>
</feature>
<keyword evidence="4" id="KW-0812">Transmembrane</keyword>
<evidence type="ECO:0000313" key="10">
    <source>
        <dbReference type="EMBL" id="KAG3000182.1"/>
    </source>
</evidence>
<dbReference type="Proteomes" id="UP000774804">
    <property type="component" value="Unassembled WGS sequence"/>
</dbReference>
<dbReference type="InterPro" id="IPR045379">
    <property type="entry name" value="Crinkler_N"/>
</dbReference>
<keyword evidence="13" id="KW-1185">Reference proteome</keyword>
<reference evidence="12 13" key="1">
    <citation type="submission" date="2018-01" db="EMBL/GenBank/DDBJ databases">
        <title>Draft genome of the strawberry crown rot pathogen Phytophthora cactorum.</title>
        <authorList>
            <person name="Armitage A.D."/>
            <person name="Lysoe E."/>
            <person name="Nellist C.F."/>
            <person name="Harrison R.J."/>
            <person name="Brurberg M.B."/>
        </authorList>
    </citation>
    <scope>NUCLEOTIDE SEQUENCE [LARGE SCALE GENOMIC DNA]</scope>
    <source>
        <strain evidence="12 13">10300</strain>
    </source>
</reference>
<dbReference type="VEuPathDB" id="FungiDB:PC110_g485"/>
<comment type="caution">
    <text evidence="12">The sequence shown here is derived from an EMBL/GenBank/DDBJ whole genome shotgun (WGS) entry which is preliminary data.</text>
</comment>
<feature type="transmembrane region" description="Helical" evidence="4">
    <location>
        <begin position="199"/>
        <end position="222"/>
    </location>
</feature>
<dbReference type="EMBL" id="RCMG01000018">
    <property type="protein sequence ID" value="KAG2867882.1"/>
    <property type="molecule type" value="Genomic_DNA"/>
</dbReference>
<proteinExistence type="predicted"/>
<dbReference type="EMBL" id="RCMI01000028">
    <property type="protein sequence ID" value="KAG2941285.1"/>
    <property type="molecule type" value="Genomic_DNA"/>
</dbReference>
<name>A0A329T1B7_9STRA</name>
<dbReference type="Proteomes" id="UP000697107">
    <property type="component" value="Unassembled WGS sequence"/>
</dbReference>
<evidence type="ECO:0000313" key="8">
    <source>
        <dbReference type="EMBL" id="KAG2941285.1"/>
    </source>
</evidence>
<evidence type="ECO:0000256" key="1">
    <source>
        <dbReference type="ARBA" id="ARBA00004340"/>
    </source>
</evidence>
<organism evidence="12 13">
    <name type="scientific">Phytophthora cactorum</name>
    <dbReference type="NCBI Taxonomy" id="29920"/>
    <lineage>
        <taxon>Eukaryota</taxon>
        <taxon>Sar</taxon>
        <taxon>Stramenopiles</taxon>
        <taxon>Oomycota</taxon>
        <taxon>Peronosporomycetes</taxon>
        <taxon>Peronosporales</taxon>
        <taxon>Peronosporaceae</taxon>
        <taxon>Phytophthora</taxon>
    </lineage>
</organism>